<dbReference type="GeneID" id="120270544"/>
<feature type="domain" description="Expansin-like EG45" evidence="5">
    <location>
        <begin position="42"/>
        <end position="146"/>
    </location>
</feature>
<dbReference type="PRINTS" id="PR01225">
    <property type="entry name" value="EXPANSNFAMLY"/>
</dbReference>
<evidence type="ECO:0000313" key="7">
    <source>
        <dbReference type="Proteomes" id="UP001515500"/>
    </source>
</evidence>
<dbReference type="InterPro" id="IPR036908">
    <property type="entry name" value="RlpA-like_sf"/>
</dbReference>
<dbReference type="RefSeq" id="XP_039133512.1">
    <property type="nucleotide sequence ID" value="XM_039277578.1"/>
</dbReference>
<comment type="similarity">
    <text evidence="3">Belongs to the expansin family.</text>
</comment>
<evidence type="ECO:0000256" key="1">
    <source>
        <dbReference type="ARBA" id="ARBA00004613"/>
    </source>
</evidence>
<dbReference type="InterPro" id="IPR009009">
    <property type="entry name" value="RlpA-like_DPBB"/>
</dbReference>
<dbReference type="PROSITE" id="PS50843">
    <property type="entry name" value="EXPANSIN_CBD"/>
    <property type="match status" value="1"/>
</dbReference>
<evidence type="ECO:0000259" key="6">
    <source>
        <dbReference type="PROSITE" id="PS50843"/>
    </source>
</evidence>
<dbReference type="PANTHER" id="PTHR31692:SF4">
    <property type="entry name" value="EXPANSIN-LIKE A1-RELATED"/>
    <property type="match status" value="1"/>
</dbReference>
<dbReference type="PROSITE" id="PS50842">
    <property type="entry name" value="EXPANSIN_EG45"/>
    <property type="match status" value="1"/>
</dbReference>
<gene>
    <name evidence="8" type="primary">LOC120270544</name>
</gene>
<evidence type="ECO:0000256" key="3">
    <source>
        <dbReference type="RuleBase" id="RU003460"/>
    </source>
</evidence>
<reference evidence="8" key="1">
    <citation type="submission" date="2025-08" db="UniProtKB">
        <authorList>
            <consortium name="RefSeq"/>
        </authorList>
    </citation>
    <scope>IDENTIFICATION</scope>
</reference>
<dbReference type="Pfam" id="PF01357">
    <property type="entry name" value="Expansin_C"/>
    <property type="match status" value="1"/>
</dbReference>
<dbReference type="PANTHER" id="PTHR31692">
    <property type="entry name" value="EXPANSIN-B3"/>
    <property type="match status" value="1"/>
</dbReference>
<evidence type="ECO:0000259" key="5">
    <source>
        <dbReference type="PROSITE" id="PS50842"/>
    </source>
</evidence>
<evidence type="ECO:0000256" key="4">
    <source>
        <dbReference type="SAM" id="SignalP"/>
    </source>
</evidence>
<dbReference type="Pfam" id="PF03330">
    <property type="entry name" value="DPBB_1"/>
    <property type="match status" value="1"/>
</dbReference>
<dbReference type="CDD" id="cd22276">
    <property type="entry name" value="DPBB_EXLA_N"/>
    <property type="match status" value="1"/>
</dbReference>
<dbReference type="AlphaFoldDB" id="A0AB40C3R8"/>
<dbReference type="SMART" id="SM00837">
    <property type="entry name" value="DPBB_1"/>
    <property type="match status" value="1"/>
</dbReference>
<name>A0AB40C3R8_DIOCR</name>
<organism evidence="7 8">
    <name type="scientific">Dioscorea cayennensis subsp. rotundata</name>
    <name type="common">White Guinea yam</name>
    <name type="synonym">Dioscorea rotundata</name>
    <dbReference type="NCBI Taxonomy" id="55577"/>
    <lineage>
        <taxon>Eukaryota</taxon>
        <taxon>Viridiplantae</taxon>
        <taxon>Streptophyta</taxon>
        <taxon>Embryophyta</taxon>
        <taxon>Tracheophyta</taxon>
        <taxon>Spermatophyta</taxon>
        <taxon>Magnoliopsida</taxon>
        <taxon>Liliopsida</taxon>
        <taxon>Dioscoreales</taxon>
        <taxon>Dioscoreaceae</taxon>
        <taxon>Dioscorea</taxon>
    </lineage>
</organism>
<keyword evidence="4" id="KW-0732">Signal</keyword>
<feature type="chain" id="PRO_5044285517" evidence="4">
    <location>
        <begin position="22"/>
        <end position="269"/>
    </location>
</feature>
<dbReference type="InterPro" id="IPR007118">
    <property type="entry name" value="Expan_Lol_pI"/>
</dbReference>
<dbReference type="Proteomes" id="UP001515500">
    <property type="component" value="Chromosome 2"/>
</dbReference>
<dbReference type="Gene3D" id="2.40.40.10">
    <property type="entry name" value="RlpA-like domain"/>
    <property type="match status" value="1"/>
</dbReference>
<feature type="signal peptide" evidence="4">
    <location>
        <begin position="1"/>
        <end position="21"/>
    </location>
</feature>
<keyword evidence="2" id="KW-0964">Secreted</keyword>
<dbReference type="InterPro" id="IPR007117">
    <property type="entry name" value="Expansin_CBD"/>
</dbReference>
<protein>
    <submittedName>
        <fullName evidence="8">Expansin-like A1</fullName>
    </submittedName>
</protein>
<comment type="subcellular location">
    <subcellularLocation>
        <location evidence="1">Secreted</location>
    </subcellularLocation>
</comment>
<dbReference type="InterPro" id="IPR007112">
    <property type="entry name" value="Expansin/allergen_DPBB_dom"/>
</dbReference>
<feature type="domain" description="Expansin-like CBD" evidence="6">
    <location>
        <begin position="160"/>
        <end position="245"/>
    </location>
</feature>
<dbReference type="Gene3D" id="2.60.40.760">
    <property type="entry name" value="Expansin, cellulose-binding-like domain"/>
    <property type="match status" value="1"/>
</dbReference>
<proteinExistence type="inferred from homology"/>
<evidence type="ECO:0000313" key="8">
    <source>
        <dbReference type="RefSeq" id="XP_039133512.1"/>
    </source>
</evidence>
<dbReference type="InterPro" id="IPR036749">
    <property type="entry name" value="Expansin_CBD_sf"/>
</dbReference>
<dbReference type="GO" id="GO:0005576">
    <property type="term" value="C:extracellular region"/>
    <property type="evidence" value="ECO:0007669"/>
    <property type="project" value="UniProtKB-SubCell"/>
</dbReference>
<accession>A0AB40C3R8</accession>
<evidence type="ECO:0000256" key="2">
    <source>
        <dbReference type="ARBA" id="ARBA00022525"/>
    </source>
</evidence>
<sequence length="269" mass="29224">MATSVFILLFSSSLLLSLACACDRCVHQSNASYSTSFLAIAAGTCGYGAIAMDFNGGYVAAARPALYREGLGCGGCFQIRCKDSKLCTTGGVKVVLTDLNKNSQTDFILSRKAFMALGRPGMALKLMRLGTVDIEYKRIPCEYKKHNLTVRVEETSQKPSNLAINFLYQGGQTDIVLVDVAKVGSSDWKYMTRSGHSAVWNTSNAPAGEGLQFRLVVTGGYDGKWVWTEKEVLPADWKIGSMYDSGVQITDIAQEGCSPCDTGDWKRIN</sequence>
<dbReference type="SUPFAM" id="SSF50685">
    <property type="entry name" value="Barwin-like endoglucanases"/>
    <property type="match status" value="1"/>
</dbReference>
<keyword evidence="7" id="KW-1185">Reference proteome</keyword>
<dbReference type="SUPFAM" id="SSF49590">
    <property type="entry name" value="PHL pollen allergen"/>
    <property type="match status" value="1"/>
</dbReference>